<accession>A0A553PZC1</accession>
<evidence type="ECO:0000313" key="2">
    <source>
        <dbReference type="EMBL" id="TRY83027.1"/>
    </source>
</evidence>
<dbReference type="EMBL" id="SRMA01026504">
    <property type="protein sequence ID" value="TRY83027.1"/>
    <property type="molecule type" value="Genomic_DNA"/>
</dbReference>
<dbReference type="Proteomes" id="UP000316079">
    <property type="component" value="Unassembled WGS sequence"/>
</dbReference>
<dbReference type="AlphaFoldDB" id="A0A553PZC1"/>
<organism evidence="2 3">
    <name type="scientific">Danionella cerebrum</name>
    <dbReference type="NCBI Taxonomy" id="2873325"/>
    <lineage>
        <taxon>Eukaryota</taxon>
        <taxon>Metazoa</taxon>
        <taxon>Chordata</taxon>
        <taxon>Craniata</taxon>
        <taxon>Vertebrata</taxon>
        <taxon>Euteleostomi</taxon>
        <taxon>Actinopterygii</taxon>
        <taxon>Neopterygii</taxon>
        <taxon>Teleostei</taxon>
        <taxon>Ostariophysi</taxon>
        <taxon>Cypriniformes</taxon>
        <taxon>Danionidae</taxon>
        <taxon>Danioninae</taxon>
        <taxon>Danionella</taxon>
    </lineage>
</organism>
<comment type="caution">
    <text evidence="2">The sequence shown here is derived from an EMBL/GenBank/DDBJ whole genome shotgun (WGS) entry which is preliminary data.</text>
</comment>
<dbReference type="InterPro" id="IPR028001">
    <property type="entry name" value="SAXO5"/>
</dbReference>
<name>A0A553PZC1_9TELE</name>
<feature type="region of interest" description="Disordered" evidence="1">
    <location>
        <begin position="1"/>
        <end position="24"/>
    </location>
</feature>
<protein>
    <submittedName>
        <fullName evidence="2">Uncharacterized protein</fullName>
    </submittedName>
</protein>
<reference evidence="2 3" key="1">
    <citation type="journal article" date="2019" name="Sci. Data">
        <title>Hybrid genome assembly and annotation of Danionella translucida.</title>
        <authorList>
            <person name="Kadobianskyi M."/>
            <person name="Schulze L."/>
            <person name="Schuelke M."/>
            <person name="Judkewitz B."/>
        </authorList>
    </citation>
    <scope>NUCLEOTIDE SEQUENCE [LARGE SCALE GENOMIC DNA]</scope>
    <source>
        <strain evidence="2 3">Bolton</strain>
    </source>
</reference>
<sequence>MDGAYESMTSRDFKTPGAVQRPKGVRFSLHTTNFKLQDNHRGATESTHSSAFKSLPMSRAQILRPRTSVRTSFNGKLPEPTYRTTYTPHEVVIIHEQKVGGVLVELEDDDDGVINNLISFGLNKTPPPKLLLGVGLSLKQEKKNFFNSATQEAFQRRRPIPSSPLESIEKKHVQNSSVLLGDREKIMDTQTSYSSSFKSHGYAKESLFPSIKKNPPINLREMTSDQWVTSSKEAFRPRKPDSDTECRHVFINTMICDCAFNETEAPVLLERRHRNASDILEVDILKDKQEKLSTTNQYFFPEVLRPEFPVHVDGASGRNKSRVYFGKPGAFYRTTTQDHFPMKEGVCAKPISHPPSRMLQEQVPERMLTSTQKDFVFQRGGRHELSQSELQRVRDSHIRFQEAKPDFSTTHREMFVPKPYVQLPKIHSFVRNISHMPF</sequence>
<dbReference type="PANTHER" id="PTHR34828">
    <property type="entry name" value="TESTIS-EXPRESSED PROTEIN 45"/>
    <property type="match status" value="1"/>
</dbReference>
<evidence type="ECO:0000313" key="3">
    <source>
        <dbReference type="Proteomes" id="UP000316079"/>
    </source>
</evidence>
<evidence type="ECO:0000256" key="1">
    <source>
        <dbReference type="SAM" id="MobiDB-lite"/>
    </source>
</evidence>
<dbReference type="OrthoDB" id="6151791at2759"/>
<dbReference type="PANTHER" id="PTHR34828:SF1">
    <property type="entry name" value="TESTIS-EXPRESSED PROTEIN 45"/>
    <property type="match status" value="1"/>
</dbReference>
<proteinExistence type="predicted"/>
<keyword evidence="3" id="KW-1185">Reference proteome</keyword>
<gene>
    <name evidence="2" type="ORF">DNTS_007643</name>
</gene>